<accession>A0A212JU39</accession>
<protein>
    <submittedName>
        <fullName evidence="1">Uncharacterized protein</fullName>
    </submittedName>
</protein>
<dbReference type="AlphaFoldDB" id="A0A212JU39"/>
<name>A0A212JU39_9BACT</name>
<gene>
    <name evidence="1" type="ORF">KL86DYS1_30447</name>
</gene>
<sequence>MSRILVNLIYIRFVSGRLIEADHLVFIGISFTNKYFEKKDKLTILRAGTPLYIDKSIGI</sequence>
<organism evidence="1">
    <name type="scientific">uncultured Dysgonomonas sp</name>
    <dbReference type="NCBI Taxonomy" id="206096"/>
    <lineage>
        <taxon>Bacteria</taxon>
        <taxon>Pseudomonadati</taxon>
        <taxon>Bacteroidota</taxon>
        <taxon>Bacteroidia</taxon>
        <taxon>Bacteroidales</taxon>
        <taxon>Dysgonomonadaceae</taxon>
        <taxon>Dysgonomonas</taxon>
        <taxon>environmental samples</taxon>
    </lineage>
</organism>
<evidence type="ECO:0000313" key="1">
    <source>
        <dbReference type="EMBL" id="SBW02956.1"/>
    </source>
</evidence>
<dbReference type="EMBL" id="FLUM01000003">
    <property type="protein sequence ID" value="SBW02956.1"/>
    <property type="molecule type" value="Genomic_DNA"/>
</dbReference>
<reference evidence="1" key="1">
    <citation type="submission" date="2016-04" db="EMBL/GenBank/DDBJ databases">
        <authorList>
            <person name="Evans L.H."/>
            <person name="Alamgir A."/>
            <person name="Owens N."/>
            <person name="Weber N.D."/>
            <person name="Virtaneva K."/>
            <person name="Barbian K."/>
            <person name="Babar A."/>
            <person name="Rosenke K."/>
        </authorList>
    </citation>
    <scope>NUCLEOTIDE SEQUENCE</scope>
    <source>
        <strain evidence="1">86-1</strain>
    </source>
</reference>
<proteinExistence type="predicted"/>